<dbReference type="KEGG" id="cbw:RR42_m3341"/>
<dbReference type="AlphaFoldDB" id="A0A0C4YFH5"/>
<gene>
    <name evidence="1" type="ORF">RR42_m3341</name>
</gene>
<dbReference type="Proteomes" id="UP000031843">
    <property type="component" value="Chromosome main"/>
</dbReference>
<evidence type="ECO:0000313" key="2">
    <source>
        <dbReference type="Proteomes" id="UP000031843"/>
    </source>
</evidence>
<accession>A0A0C4YFH5</accession>
<dbReference type="EMBL" id="CP010536">
    <property type="protein sequence ID" value="AJG20709.1"/>
    <property type="molecule type" value="Genomic_DNA"/>
</dbReference>
<reference evidence="1 2" key="1">
    <citation type="journal article" date="2015" name="Genome Announc.">
        <title>Complete Genome Sequence of Cupriavidus basilensis 4G11, Isolated from the Oak Ridge Field Research Center Site.</title>
        <authorList>
            <person name="Ray J."/>
            <person name="Waters R.J."/>
            <person name="Skerker J.M."/>
            <person name="Kuehl J.V."/>
            <person name="Price M.N."/>
            <person name="Huang J."/>
            <person name="Chakraborty R."/>
            <person name="Arkin A.P."/>
            <person name="Deutschbauer A."/>
        </authorList>
    </citation>
    <scope>NUCLEOTIDE SEQUENCE [LARGE SCALE GENOMIC DNA]</scope>
    <source>
        <strain evidence="1">4G11</strain>
    </source>
</reference>
<name>A0A0C4YFH5_9BURK</name>
<keyword evidence="2" id="KW-1185">Reference proteome</keyword>
<protein>
    <submittedName>
        <fullName evidence="1">Uncharacterized protein</fullName>
    </submittedName>
</protein>
<organism evidence="1 2">
    <name type="scientific">Cupriavidus basilensis</name>
    <dbReference type="NCBI Taxonomy" id="68895"/>
    <lineage>
        <taxon>Bacteria</taxon>
        <taxon>Pseudomonadati</taxon>
        <taxon>Pseudomonadota</taxon>
        <taxon>Betaproteobacteria</taxon>
        <taxon>Burkholderiales</taxon>
        <taxon>Burkholderiaceae</taxon>
        <taxon>Cupriavidus</taxon>
    </lineage>
</organism>
<proteinExistence type="predicted"/>
<evidence type="ECO:0000313" key="1">
    <source>
        <dbReference type="EMBL" id="AJG20709.1"/>
    </source>
</evidence>
<sequence>MSCDSVCEIILLIAGWETYRSFAAPLIVPATMMARKTSI</sequence>